<feature type="non-terminal residue" evidence="1">
    <location>
        <position position="1"/>
    </location>
</feature>
<organism evidence="1 2">
    <name type="scientific">Racocetra persica</name>
    <dbReference type="NCBI Taxonomy" id="160502"/>
    <lineage>
        <taxon>Eukaryota</taxon>
        <taxon>Fungi</taxon>
        <taxon>Fungi incertae sedis</taxon>
        <taxon>Mucoromycota</taxon>
        <taxon>Glomeromycotina</taxon>
        <taxon>Glomeromycetes</taxon>
        <taxon>Diversisporales</taxon>
        <taxon>Gigasporaceae</taxon>
        <taxon>Racocetra</taxon>
    </lineage>
</organism>
<gene>
    <name evidence="1" type="ORF">RPERSI_LOCUS29524</name>
</gene>
<dbReference type="Proteomes" id="UP000789920">
    <property type="component" value="Unassembled WGS sequence"/>
</dbReference>
<keyword evidence="2" id="KW-1185">Reference proteome</keyword>
<protein>
    <submittedName>
        <fullName evidence="1">20913_t:CDS:1</fullName>
    </submittedName>
</protein>
<evidence type="ECO:0000313" key="1">
    <source>
        <dbReference type="EMBL" id="CAG8835375.1"/>
    </source>
</evidence>
<accession>A0ACA9SDV1</accession>
<reference evidence="1" key="1">
    <citation type="submission" date="2021-06" db="EMBL/GenBank/DDBJ databases">
        <authorList>
            <person name="Kallberg Y."/>
            <person name="Tangrot J."/>
            <person name="Rosling A."/>
        </authorList>
    </citation>
    <scope>NUCLEOTIDE SEQUENCE</scope>
    <source>
        <strain evidence="1">MA461A</strain>
    </source>
</reference>
<feature type="non-terminal residue" evidence="1">
    <location>
        <position position="48"/>
    </location>
</feature>
<comment type="caution">
    <text evidence="1">The sequence shown here is derived from an EMBL/GenBank/DDBJ whole genome shotgun (WGS) entry which is preliminary data.</text>
</comment>
<sequence length="48" mass="5468">SVDAEINHMMNQLSVNIKASCLYIETLQEESVNCDHENDEETEESVLI</sequence>
<name>A0ACA9SDV1_9GLOM</name>
<evidence type="ECO:0000313" key="2">
    <source>
        <dbReference type="Proteomes" id="UP000789920"/>
    </source>
</evidence>
<dbReference type="EMBL" id="CAJVQC010111724">
    <property type="protein sequence ID" value="CAG8835375.1"/>
    <property type="molecule type" value="Genomic_DNA"/>
</dbReference>
<proteinExistence type="predicted"/>